<dbReference type="FunFam" id="2.10.25.10:FF:000055">
    <property type="entry name" value="alpha-tectorin isoform X1"/>
    <property type="match status" value="1"/>
</dbReference>
<dbReference type="InterPro" id="IPR050780">
    <property type="entry name" value="Mucin_vWF_Thrombospondin_sf"/>
</dbReference>
<evidence type="ECO:0000313" key="6">
    <source>
        <dbReference type="Proteomes" id="UP000694389"/>
    </source>
</evidence>
<proteinExistence type="predicted"/>
<organism evidence="5 6">
    <name type="scientific">Dicentrarchus labrax</name>
    <name type="common">European seabass</name>
    <name type="synonym">Morone labrax</name>
    <dbReference type="NCBI Taxonomy" id="13489"/>
    <lineage>
        <taxon>Eukaryota</taxon>
        <taxon>Metazoa</taxon>
        <taxon>Chordata</taxon>
        <taxon>Craniata</taxon>
        <taxon>Vertebrata</taxon>
        <taxon>Euteleostomi</taxon>
        <taxon>Actinopterygii</taxon>
        <taxon>Neopterygii</taxon>
        <taxon>Teleostei</taxon>
        <taxon>Neoteleostei</taxon>
        <taxon>Acanthomorphata</taxon>
        <taxon>Eupercaria</taxon>
        <taxon>Moronidae</taxon>
        <taxon>Dicentrarchus</taxon>
    </lineage>
</organism>
<dbReference type="PANTHER" id="PTHR11339">
    <property type="entry name" value="EXTRACELLULAR MATRIX GLYCOPROTEIN RELATED"/>
    <property type="match status" value="1"/>
</dbReference>
<dbReference type="InterPro" id="IPR014853">
    <property type="entry name" value="VWF/SSPO/ZAN-like_Cys-rich_dom"/>
</dbReference>
<dbReference type="Pfam" id="PF01826">
    <property type="entry name" value="TIL"/>
    <property type="match status" value="1"/>
</dbReference>
<name>A0A8P4GAB3_DICLA</name>
<sequence length="472" mass="50962">MLQVGESFWTEGCSQRCQCHAPNDLRCSAASCTPAQECTIKNGRLGCFDVMSTCTVWGDPHYITFDGALTHFQGTCSYIISESMSNGTNETQFQIAATNNHRGNNRVSFVSAVDIYLSNQPETVNIRIGPNKRIMVNGSEVSLPTTAGALAQVIRQGNYIVVDAIDVIIQFDGWSTLLVRVGQNHKNRVTGMCGNFNNDPADDKVLPNGTLAQNDNDFGDSWKAPTSKPGENDRSTTNNNSSEDCGILNSSHGPFAQCWAMVEPQQHVNSCVEIIKASRDPASALCKVLRDYALMCQQRGVALTHWRNATDCEQNCPLKSHCELCGSSCPAACPSLAFPFSCDTACQEGCQCDDGFVLNGNQCVPPTACGCYHQGRYLQGGEQFWDGEECQSLCSCNGMTGVVHCIPCGPQESCCVVEGEFGCHPNPHGTCSASGDPHYLTFDGKAYDFQGTCHYVLVTLCNATDGLTACSL</sequence>
<dbReference type="Proteomes" id="UP000694389">
    <property type="component" value="Unassembled WGS sequence"/>
</dbReference>
<accession>A0A8P4GAB3</accession>
<dbReference type="SUPFAM" id="SSF57567">
    <property type="entry name" value="Serine protease inhibitors"/>
    <property type="match status" value="1"/>
</dbReference>
<keyword evidence="2" id="KW-0325">Glycoprotein</keyword>
<reference evidence="5" key="2">
    <citation type="submission" date="2025-09" db="UniProtKB">
        <authorList>
            <consortium name="Ensembl"/>
        </authorList>
    </citation>
    <scope>IDENTIFICATION</scope>
</reference>
<dbReference type="PANTHER" id="PTHR11339:SF244">
    <property type="entry name" value="IGGFC-BINDING PROTEIN"/>
    <property type="match status" value="1"/>
</dbReference>
<evidence type="ECO:0000313" key="5">
    <source>
        <dbReference type="Ensembl" id="ENSDLAP00005077395.1"/>
    </source>
</evidence>
<feature type="region of interest" description="Disordered" evidence="3">
    <location>
        <begin position="204"/>
        <end position="243"/>
    </location>
</feature>
<feature type="domain" description="VWFD" evidence="4">
    <location>
        <begin position="52"/>
        <end position="232"/>
    </location>
</feature>
<dbReference type="AlphaFoldDB" id="A0A8P4GAB3"/>
<dbReference type="GeneTree" id="ENSGT00950000183155"/>
<dbReference type="Pfam" id="PF00094">
    <property type="entry name" value="VWD"/>
    <property type="match status" value="2"/>
</dbReference>
<reference evidence="5" key="1">
    <citation type="submission" date="2025-08" db="UniProtKB">
        <authorList>
            <consortium name="Ensembl"/>
        </authorList>
    </citation>
    <scope>IDENTIFICATION</scope>
</reference>
<dbReference type="InterPro" id="IPR001846">
    <property type="entry name" value="VWF_type-D"/>
</dbReference>
<dbReference type="Gene3D" id="2.10.25.10">
    <property type="entry name" value="Laminin"/>
    <property type="match status" value="1"/>
</dbReference>
<keyword evidence="6" id="KW-1185">Reference proteome</keyword>
<dbReference type="PROSITE" id="PS51233">
    <property type="entry name" value="VWFD"/>
    <property type="match status" value="2"/>
</dbReference>
<dbReference type="InterPro" id="IPR036084">
    <property type="entry name" value="Ser_inhib-like_sf"/>
</dbReference>
<evidence type="ECO:0000256" key="2">
    <source>
        <dbReference type="ARBA" id="ARBA00023180"/>
    </source>
</evidence>
<evidence type="ECO:0000256" key="3">
    <source>
        <dbReference type="SAM" id="MobiDB-lite"/>
    </source>
</evidence>
<dbReference type="SMART" id="SM00216">
    <property type="entry name" value="VWD"/>
    <property type="match status" value="1"/>
</dbReference>
<dbReference type="CDD" id="cd19941">
    <property type="entry name" value="TIL"/>
    <property type="match status" value="1"/>
</dbReference>
<dbReference type="Pfam" id="PF12714">
    <property type="entry name" value="TILa"/>
    <property type="match status" value="1"/>
</dbReference>
<dbReference type="Pfam" id="PF08742">
    <property type="entry name" value="C8"/>
    <property type="match status" value="1"/>
</dbReference>
<evidence type="ECO:0000259" key="4">
    <source>
        <dbReference type="PROSITE" id="PS51233"/>
    </source>
</evidence>
<keyword evidence="1" id="KW-1015">Disulfide bond</keyword>
<dbReference type="SMART" id="SM00832">
    <property type="entry name" value="C8"/>
    <property type="match status" value="1"/>
</dbReference>
<feature type="domain" description="VWFD" evidence="4">
    <location>
        <begin position="429"/>
        <end position="472"/>
    </location>
</feature>
<protein>
    <recommendedName>
        <fullName evidence="4">VWFD domain-containing protein</fullName>
    </recommendedName>
</protein>
<evidence type="ECO:0000256" key="1">
    <source>
        <dbReference type="ARBA" id="ARBA00023157"/>
    </source>
</evidence>
<dbReference type="Ensembl" id="ENSDLAT00005067748.1">
    <property type="protein sequence ID" value="ENSDLAP00005077395.1"/>
    <property type="gene ID" value="ENSDLAG00005031240.1"/>
</dbReference>
<dbReference type="InterPro" id="IPR025615">
    <property type="entry name" value="TILa_dom"/>
</dbReference>
<dbReference type="InterPro" id="IPR002919">
    <property type="entry name" value="TIL_dom"/>
</dbReference>
<dbReference type="GO" id="GO:0005615">
    <property type="term" value="C:extracellular space"/>
    <property type="evidence" value="ECO:0007669"/>
    <property type="project" value="TreeGrafter"/>
</dbReference>
<dbReference type="GO" id="GO:0031012">
    <property type="term" value="C:extracellular matrix"/>
    <property type="evidence" value="ECO:0007669"/>
    <property type="project" value="TreeGrafter"/>
</dbReference>